<keyword evidence="3 5" id="KW-1133">Transmembrane helix</keyword>
<keyword evidence="7" id="KW-1185">Reference proteome</keyword>
<dbReference type="InterPro" id="IPR052954">
    <property type="entry name" value="GPCR-Ligand_Int"/>
</dbReference>
<evidence type="ECO:0000256" key="5">
    <source>
        <dbReference type="SAM" id="Phobius"/>
    </source>
</evidence>
<protein>
    <submittedName>
        <fullName evidence="8">G_PROTEIN_RECEP_F1_2 domain-containing protein</fullName>
    </submittedName>
</protein>
<dbReference type="Proteomes" id="UP000095287">
    <property type="component" value="Unplaced"/>
</dbReference>
<dbReference type="GO" id="GO:0004930">
    <property type="term" value="F:G protein-coupled receptor activity"/>
    <property type="evidence" value="ECO:0007669"/>
    <property type="project" value="InterPro"/>
</dbReference>
<dbReference type="PANTHER" id="PTHR46641:SF2">
    <property type="entry name" value="FMRFAMIDE RECEPTOR"/>
    <property type="match status" value="1"/>
</dbReference>
<feature type="transmembrane region" description="Helical" evidence="5">
    <location>
        <begin position="385"/>
        <end position="411"/>
    </location>
</feature>
<feature type="transmembrane region" description="Helical" evidence="5">
    <location>
        <begin position="88"/>
        <end position="108"/>
    </location>
</feature>
<dbReference type="CDD" id="cd14978">
    <property type="entry name" value="7tmA_FMRFamide_R-like"/>
    <property type="match status" value="1"/>
</dbReference>
<feature type="transmembrane region" description="Helical" evidence="5">
    <location>
        <begin position="206"/>
        <end position="226"/>
    </location>
</feature>
<evidence type="ECO:0000256" key="1">
    <source>
        <dbReference type="ARBA" id="ARBA00004370"/>
    </source>
</evidence>
<sequence>MDSIFCYGLRKDNVCKQITCARMLGAVNRDHFSSSALRDNRLTRLLELPGKRAYVPEMNNNTAPFEELECFHSNETTFRPIQGLFRVYLMPMTYLFGICANAINILVFSHPKMRNQLVNWFFFVLSISDLSVLVSSFFVFSMPVIAEYSENYEMVTESPRLLVWFYPIAHTSHTTSVYLTILVSVHRYLGVCHPFLVRRISSAKSVKIVLSAAVIFAVVFNIPRWFELQNAGCLSEYFQRMSEVVLPTKFMLDPTYTIAYRNVAFIVVMFLVPFITLTIVNCRIISTLRSSNKLRRSMTYTKTKGLQLSIPRRKRFDKRSGSDASTNGIRSGEMIVSQHGNAERKEHGVTVMLVAIVTEFLIFNALAFANNILELYSEQSVASDYYTALVETSTLMVNLNGATTIVIYLAFGSKYRSIFVKMFSRLYRRIRRERPLCHANETSVLVVTSQVELQGSTCMFRGSSAQRKYL</sequence>
<evidence type="ECO:0000256" key="3">
    <source>
        <dbReference type="ARBA" id="ARBA00022989"/>
    </source>
</evidence>
<proteinExistence type="predicted"/>
<keyword evidence="4 5" id="KW-0472">Membrane</keyword>
<accession>A0A1I7YMA4</accession>
<name>A0A1I7YMA4_9BILA</name>
<evidence type="ECO:0000313" key="7">
    <source>
        <dbReference type="Proteomes" id="UP000095287"/>
    </source>
</evidence>
<organism evidence="7 8">
    <name type="scientific">Steinernema glaseri</name>
    <dbReference type="NCBI Taxonomy" id="37863"/>
    <lineage>
        <taxon>Eukaryota</taxon>
        <taxon>Metazoa</taxon>
        <taxon>Ecdysozoa</taxon>
        <taxon>Nematoda</taxon>
        <taxon>Chromadorea</taxon>
        <taxon>Rhabditida</taxon>
        <taxon>Tylenchina</taxon>
        <taxon>Panagrolaimomorpha</taxon>
        <taxon>Strongyloidoidea</taxon>
        <taxon>Steinernematidae</taxon>
        <taxon>Steinernema</taxon>
    </lineage>
</organism>
<dbReference type="SUPFAM" id="SSF81321">
    <property type="entry name" value="Family A G protein-coupled receptor-like"/>
    <property type="match status" value="1"/>
</dbReference>
<dbReference type="AlphaFoldDB" id="A0A1I7YMA4"/>
<feature type="transmembrane region" description="Helical" evidence="5">
    <location>
        <begin position="349"/>
        <end position="373"/>
    </location>
</feature>
<evidence type="ECO:0000313" key="8">
    <source>
        <dbReference type="WBParaSite" id="L893_g17743.t1"/>
    </source>
</evidence>
<dbReference type="PRINTS" id="PR00237">
    <property type="entry name" value="GPCRRHODOPSN"/>
</dbReference>
<dbReference type="InterPro" id="IPR000276">
    <property type="entry name" value="GPCR_Rhodpsn"/>
</dbReference>
<keyword evidence="2 5" id="KW-0812">Transmembrane</keyword>
<evidence type="ECO:0000256" key="4">
    <source>
        <dbReference type="ARBA" id="ARBA00023136"/>
    </source>
</evidence>
<dbReference type="Pfam" id="PF00001">
    <property type="entry name" value="7tm_1"/>
    <property type="match status" value="1"/>
</dbReference>
<reference evidence="8" key="1">
    <citation type="submission" date="2016-11" db="UniProtKB">
        <authorList>
            <consortium name="WormBaseParasite"/>
        </authorList>
    </citation>
    <scope>IDENTIFICATION</scope>
</reference>
<feature type="domain" description="G-protein coupled receptors family 1 profile" evidence="6">
    <location>
        <begin position="100"/>
        <end position="408"/>
    </location>
</feature>
<evidence type="ECO:0000256" key="2">
    <source>
        <dbReference type="ARBA" id="ARBA00022692"/>
    </source>
</evidence>
<feature type="transmembrane region" description="Helical" evidence="5">
    <location>
        <begin position="164"/>
        <end position="185"/>
    </location>
</feature>
<dbReference type="InterPro" id="IPR017452">
    <property type="entry name" value="GPCR_Rhodpsn_7TM"/>
</dbReference>
<dbReference type="Gene3D" id="1.20.1070.10">
    <property type="entry name" value="Rhodopsin 7-helix transmembrane proteins"/>
    <property type="match status" value="1"/>
</dbReference>
<dbReference type="WBParaSite" id="L893_g17743.t1">
    <property type="protein sequence ID" value="L893_g17743.t1"/>
    <property type="gene ID" value="L893_g17743"/>
</dbReference>
<feature type="transmembrane region" description="Helical" evidence="5">
    <location>
        <begin position="120"/>
        <end position="144"/>
    </location>
</feature>
<feature type="transmembrane region" description="Helical" evidence="5">
    <location>
        <begin position="263"/>
        <end position="286"/>
    </location>
</feature>
<evidence type="ECO:0000259" key="6">
    <source>
        <dbReference type="PROSITE" id="PS50262"/>
    </source>
</evidence>
<dbReference type="GO" id="GO:0016020">
    <property type="term" value="C:membrane"/>
    <property type="evidence" value="ECO:0007669"/>
    <property type="project" value="UniProtKB-SubCell"/>
</dbReference>
<dbReference type="PANTHER" id="PTHR46641">
    <property type="entry name" value="FMRFAMIDE RECEPTOR-RELATED"/>
    <property type="match status" value="1"/>
</dbReference>
<comment type="subcellular location">
    <subcellularLocation>
        <location evidence="1">Membrane</location>
    </subcellularLocation>
</comment>
<dbReference type="PROSITE" id="PS50262">
    <property type="entry name" value="G_PROTEIN_RECEP_F1_2"/>
    <property type="match status" value="1"/>
</dbReference>